<dbReference type="PANTHER" id="PTHR24388:SF54">
    <property type="entry name" value="PROTEIN ESCARGOT"/>
    <property type="match status" value="1"/>
</dbReference>
<evidence type="ECO:0000259" key="13">
    <source>
        <dbReference type="PROSITE" id="PS51915"/>
    </source>
</evidence>
<dbReference type="PANTHER" id="PTHR24388">
    <property type="entry name" value="ZINC FINGER PROTEIN"/>
    <property type="match status" value="1"/>
</dbReference>
<proteinExistence type="inferred from homology"/>
<evidence type="ECO:0000313" key="15">
    <source>
        <dbReference type="Proteomes" id="UP001549921"/>
    </source>
</evidence>
<feature type="domain" description="C2H2-type" evidence="12">
    <location>
        <begin position="495"/>
        <end position="519"/>
    </location>
</feature>
<evidence type="ECO:0000313" key="14">
    <source>
        <dbReference type="EMBL" id="KAL0808649.1"/>
    </source>
</evidence>
<keyword evidence="6" id="KW-0238">DNA-binding</keyword>
<dbReference type="EMBL" id="JBEDNZ010000031">
    <property type="protein sequence ID" value="KAL0808649.1"/>
    <property type="molecule type" value="Genomic_DNA"/>
</dbReference>
<dbReference type="SMART" id="SM00868">
    <property type="entry name" value="zf-AD"/>
    <property type="match status" value="1"/>
</dbReference>
<evidence type="ECO:0000256" key="7">
    <source>
        <dbReference type="ARBA" id="ARBA00023242"/>
    </source>
</evidence>
<protein>
    <submittedName>
        <fullName evidence="14">Uncharacterized protein</fullName>
    </submittedName>
</protein>
<dbReference type="PROSITE" id="PS50157">
    <property type="entry name" value="ZINC_FINGER_C2H2_2"/>
    <property type="match status" value="6"/>
</dbReference>
<dbReference type="Proteomes" id="UP001549921">
    <property type="component" value="Unassembled WGS sequence"/>
</dbReference>
<evidence type="ECO:0000256" key="1">
    <source>
        <dbReference type="ARBA" id="ARBA00004123"/>
    </source>
</evidence>
<name>A0ABD0S5U7_LOXSC</name>
<feature type="domain" description="C2H2-type" evidence="12">
    <location>
        <begin position="467"/>
        <end position="494"/>
    </location>
</feature>
<dbReference type="PROSITE" id="PS00028">
    <property type="entry name" value="ZINC_FINGER_C2H2_1"/>
    <property type="match status" value="8"/>
</dbReference>
<dbReference type="SUPFAM" id="SSF57716">
    <property type="entry name" value="Glucocorticoid receptor-like (DNA-binding domain)"/>
    <property type="match status" value="1"/>
</dbReference>
<comment type="caution">
    <text evidence="14">The sequence shown here is derived from an EMBL/GenBank/DDBJ whole genome shotgun (WGS) entry which is preliminary data.</text>
</comment>
<dbReference type="Pfam" id="PF13894">
    <property type="entry name" value="zf-C2H2_4"/>
    <property type="match status" value="1"/>
</dbReference>
<feature type="domain" description="C2H2-type" evidence="12">
    <location>
        <begin position="438"/>
        <end position="466"/>
    </location>
</feature>
<evidence type="ECO:0000256" key="6">
    <source>
        <dbReference type="ARBA" id="ARBA00023125"/>
    </source>
</evidence>
<feature type="binding site" evidence="10">
    <location>
        <position position="10"/>
    </location>
    <ligand>
        <name>Zn(2+)</name>
        <dbReference type="ChEBI" id="CHEBI:29105"/>
    </ligand>
</feature>
<evidence type="ECO:0000256" key="2">
    <source>
        <dbReference type="ARBA" id="ARBA00022723"/>
    </source>
</evidence>
<evidence type="ECO:0000256" key="10">
    <source>
        <dbReference type="PROSITE-ProRule" id="PRU01263"/>
    </source>
</evidence>
<dbReference type="AlphaFoldDB" id="A0ABD0S5U7"/>
<keyword evidence="5 10" id="KW-0862">Zinc</keyword>
<feature type="domain" description="ZAD" evidence="13">
    <location>
        <begin position="5"/>
        <end position="82"/>
    </location>
</feature>
<evidence type="ECO:0000256" key="9">
    <source>
        <dbReference type="PROSITE-ProRule" id="PRU00042"/>
    </source>
</evidence>
<dbReference type="InterPro" id="IPR013087">
    <property type="entry name" value="Znf_C2H2_type"/>
</dbReference>
<dbReference type="Pfam" id="PF07776">
    <property type="entry name" value="zf-AD"/>
    <property type="match status" value="1"/>
</dbReference>
<dbReference type="GO" id="GO:0003677">
    <property type="term" value="F:DNA binding"/>
    <property type="evidence" value="ECO:0007669"/>
    <property type="project" value="UniProtKB-KW"/>
</dbReference>
<feature type="domain" description="C2H2-type" evidence="12">
    <location>
        <begin position="235"/>
        <end position="262"/>
    </location>
</feature>
<evidence type="ECO:0000256" key="5">
    <source>
        <dbReference type="ARBA" id="ARBA00022833"/>
    </source>
</evidence>
<dbReference type="InterPro" id="IPR036236">
    <property type="entry name" value="Znf_C2H2_sf"/>
</dbReference>
<dbReference type="PROSITE" id="PS51915">
    <property type="entry name" value="ZAD"/>
    <property type="match status" value="1"/>
</dbReference>
<keyword evidence="4 9" id="KW-0863">Zinc-finger</keyword>
<dbReference type="Gene3D" id="3.30.160.60">
    <property type="entry name" value="Classic Zinc Finger"/>
    <property type="match status" value="4"/>
</dbReference>
<evidence type="ECO:0000259" key="12">
    <source>
        <dbReference type="PROSITE" id="PS50157"/>
    </source>
</evidence>
<accession>A0ABD0S5U7</accession>
<keyword evidence="7" id="KW-0539">Nucleus</keyword>
<dbReference type="SMART" id="SM00355">
    <property type="entry name" value="ZnF_C2H2"/>
    <property type="match status" value="9"/>
</dbReference>
<dbReference type="GO" id="GO:0008270">
    <property type="term" value="F:zinc ion binding"/>
    <property type="evidence" value="ECO:0007669"/>
    <property type="project" value="UniProtKB-UniRule"/>
</dbReference>
<sequence>MDLTNVCRCCLTDGCYKDITNEYFYGGENEIYSKMLRDTFNLTISQHTQLKQLICEDCITKLRDAAKFKKMVADTEVTLLQMLKSSEDVVSDAEPPLKQENSDYYDDFDDRLDDHFNDDFSWDIGDNALGDENKGQIFVIKLEPKEEPVPIPKKKPTKIVKKASVSKKVEPKTKSKQTSGSKNIKKAIIPSASTKSRQLRDKPAISQSQIAARENSLKLILNSNLCLFKSLKTKFRCFHCSESYMTMQELREHSKSHSNTRSVQLRINCLKGMTYRNVDISSLTCKLCEENCASLDYLKSHLIEKHNIQFGNGDHFLIPYNLENDFKCVLCEQKFNTFTRLSIHMNSHYTNNVCEICGVSYINRLSLRMHVSSVHKEKKCSLCSATFVSHYLRVKHMKKVHNTGAYKRYCLLCNKTFRYTYLLDEHRIQEHGVKRQICNCPECGKTFLSPQNLKIHIRSVHVKERNHPCSVCGMRFFTKCDQKRHERTHEDVRSYACGYCEGRFKAKDSWRRHLRRQHAHLFDTQ</sequence>
<feature type="region of interest" description="Disordered" evidence="11">
    <location>
        <begin position="149"/>
        <end position="205"/>
    </location>
</feature>
<evidence type="ECO:0000256" key="4">
    <source>
        <dbReference type="ARBA" id="ARBA00022771"/>
    </source>
</evidence>
<feature type="compositionally biased region" description="Basic residues" evidence="11">
    <location>
        <begin position="152"/>
        <end position="165"/>
    </location>
</feature>
<dbReference type="GO" id="GO:0005634">
    <property type="term" value="C:nucleus"/>
    <property type="evidence" value="ECO:0007669"/>
    <property type="project" value="UniProtKB-SubCell"/>
</dbReference>
<dbReference type="SUPFAM" id="SSF57667">
    <property type="entry name" value="beta-beta-alpha zinc fingers"/>
    <property type="match status" value="3"/>
</dbReference>
<reference evidence="14 15" key="1">
    <citation type="submission" date="2024-06" db="EMBL/GenBank/DDBJ databases">
        <title>A chromosome-level genome assembly of beet webworm, Loxostege sticticalis.</title>
        <authorList>
            <person name="Zhang Y."/>
        </authorList>
    </citation>
    <scope>NUCLEOTIDE SEQUENCE [LARGE SCALE GENOMIC DNA]</scope>
    <source>
        <strain evidence="14">AQ028</strain>
        <tissue evidence="14">Male pupae</tissue>
    </source>
</reference>
<feature type="binding site" evidence="10">
    <location>
        <position position="55"/>
    </location>
    <ligand>
        <name>Zn(2+)</name>
        <dbReference type="ChEBI" id="CHEBI:29105"/>
    </ligand>
</feature>
<evidence type="ECO:0000256" key="3">
    <source>
        <dbReference type="ARBA" id="ARBA00022737"/>
    </source>
</evidence>
<comment type="subcellular location">
    <subcellularLocation>
        <location evidence="1">Nucleus</location>
    </subcellularLocation>
</comment>
<dbReference type="Pfam" id="PF13912">
    <property type="entry name" value="zf-C2H2_6"/>
    <property type="match status" value="1"/>
</dbReference>
<organism evidence="14 15">
    <name type="scientific">Loxostege sticticalis</name>
    <name type="common">Beet webworm moth</name>
    <dbReference type="NCBI Taxonomy" id="481309"/>
    <lineage>
        <taxon>Eukaryota</taxon>
        <taxon>Metazoa</taxon>
        <taxon>Ecdysozoa</taxon>
        <taxon>Arthropoda</taxon>
        <taxon>Hexapoda</taxon>
        <taxon>Insecta</taxon>
        <taxon>Pterygota</taxon>
        <taxon>Neoptera</taxon>
        <taxon>Endopterygota</taxon>
        <taxon>Lepidoptera</taxon>
        <taxon>Glossata</taxon>
        <taxon>Ditrysia</taxon>
        <taxon>Pyraloidea</taxon>
        <taxon>Crambidae</taxon>
        <taxon>Pyraustinae</taxon>
        <taxon>Loxostege</taxon>
    </lineage>
</organism>
<feature type="domain" description="C2H2-type" evidence="12">
    <location>
        <begin position="352"/>
        <end position="380"/>
    </location>
</feature>
<feature type="binding site" evidence="10">
    <location>
        <position position="58"/>
    </location>
    <ligand>
        <name>Zn(2+)</name>
        <dbReference type="ChEBI" id="CHEBI:29105"/>
    </ligand>
</feature>
<feature type="binding site" evidence="10">
    <location>
        <position position="7"/>
    </location>
    <ligand>
        <name>Zn(2+)</name>
        <dbReference type="ChEBI" id="CHEBI:29105"/>
    </ligand>
</feature>
<keyword evidence="2 10" id="KW-0479">Metal-binding</keyword>
<evidence type="ECO:0000256" key="11">
    <source>
        <dbReference type="SAM" id="MobiDB-lite"/>
    </source>
</evidence>
<evidence type="ECO:0000256" key="8">
    <source>
        <dbReference type="ARBA" id="ARBA00037948"/>
    </source>
</evidence>
<comment type="similarity">
    <text evidence="8">Belongs to the snail C2H2-type zinc-finger protein family.</text>
</comment>
<gene>
    <name evidence="14" type="ORF">ABMA28_013087</name>
</gene>
<dbReference type="Gene3D" id="3.40.1800.20">
    <property type="match status" value="1"/>
</dbReference>
<keyword evidence="3" id="KW-0677">Repeat</keyword>
<dbReference type="InterPro" id="IPR050527">
    <property type="entry name" value="Snail/Krueppel_Znf"/>
</dbReference>
<feature type="domain" description="C2H2-type" evidence="12">
    <location>
        <begin position="326"/>
        <end position="353"/>
    </location>
</feature>
<dbReference type="InterPro" id="IPR012934">
    <property type="entry name" value="Znf_AD"/>
</dbReference>